<dbReference type="SUPFAM" id="SSF141571">
    <property type="entry name" value="Pentapeptide repeat-like"/>
    <property type="match status" value="1"/>
</dbReference>
<dbReference type="Proteomes" id="UP000017746">
    <property type="component" value="Chromosome"/>
</dbReference>
<evidence type="ECO:0000313" key="1">
    <source>
        <dbReference type="EMBL" id="AGZ40553.1"/>
    </source>
</evidence>
<reference evidence="1 2" key="1">
    <citation type="journal article" date="2014" name="J. Biotechnol.">
        <title>Complete genome sequence of the actinobacterium Actinoplanes friuliensis HAG 010964, producer of the lipopeptide antibiotic friulimycin.</title>
        <authorList>
            <person name="Ruckert C."/>
            <person name="Szczepanowski R."/>
            <person name="Albersmeier A."/>
            <person name="Goesmann A."/>
            <person name="Fischer N."/>
            <person name="Steinkamper A."/>
            <person name="Puhler A."/>
            <person name="Biener R."/>
            <person name="Schwartz D."/>
            <person name="Kalinowski J."/>
        </authorList>
    </citation>
    <scope>NUCLEOTIDE SEQUENCE [LARGE SCALE GENOMIC DNA]</scope>
    <source>
        <strain evidence="1 2">DSM 7358</strain>
    </source>
</reference>
<protein>
    <recommendedName>
        <fullName evidence="3">Pentapeptide repeat-containing protein</fullName>
    </recommendedName>
</protein>
<dbReference type="AlphaFoldDB" id="U5VUC5"/>
<accession>U5VUC5</accession>
<dbReference type="STRING" id="1246995.AFR_11320"/>
<evidence type="ECO:0000313" key="2">
    <source>
        <dbReference type="Proteomes" id="UP000017746"/>
    </source>
</evidence>
<gene>
    <name evidence="1" type="ORF">AFR_11320</name>
</gene>
<dbReference type="EMBL" id="CP006272">
    <property type="protein sequence ID" value="AGZ40553.1"/>
    <property type="molecule type" value="Genomic_DNA"/>
</dbReference>
<dbReference type="KEGG" id="afs:AFR_11320"/>
<organism evidence="1 2">
    <name type="scientific">Actinoplanes friuliensis DSM 7358</name>
    <dbReference type="NCBI Taxonomy" id="1246995"/>
    <lineage>
        <taxon>Bacteria</taxon>
        <taxon>Bacillati</taxon>
        <taxon>Actinomycetota</taxon>
        <taxon>Actinomycetes</taxon>
        <taxon>Micromonosporales</taxon>
        <taxon>Micromonosporaceae</taxon>
        <taxon>Actinoplanes</taxon>
    </lineage>
</organism>
<dbReference type="eggNOG" id="COG1357">
    <property type="taxonomic scope" value="Bacteria"/>
</dbReference>
<name>U5VUC5_9ACTN</name>
<dbReference type="PATRIC" id="fig|1246995.3.peg.2307"/>
<evidence type="ECO:0008006" key="3">
    <source>
        <dbReference type="Google" id="ProtNLM"/>
    </source>
</evidence>
<dbReference type="Gene3D" id="2.160.20.80">
    <property type="entry name" value="E3 ubiquitin-protein ligase SopA"/>
    <property type="match status" value="1"/>
</dbReference>
<proteinExistence type="predicted"/>
<dbReference type="HOGENOM" id="CLU_1239258_0_0_11"/>
<keyword evidence="2" id="KW-1185">Reference proteome</keyword>
<sequence>MFFDHEHLTDRDFTGLRLTSFGAVGSGFERCNFAGLRVDNAAFGSGVEVSEYVDCSFDGAVVRRTTGGFARFVRCSFRDVDLREWDGEFVDMVGCVVTGKVRSGQFWGAPLPGSGESRLRSYAKGLGEPPQSVRQLMTRTANEFHGNDFSGAELIGTYFRGGADLTRQRLPQGPDYLYLPDAAATIAEAVARLDAGTETSLQPRVRRFLTGVLSRDVEQGQRQLLVRAKNFASRGVVKPHAAAAVALLSSVIVSSGRPGS</sequence>